<dbReference type="RefSeq" id="WP_379929256.1">
    <property type="nucleotide sequence ID" value="NZ_JBHUMM010000014.1"/>
</dbReference>
<evidence type="ECO:0000256" key="1">
    <source>
        <dbReference type="SAM" id="SignalP"/>
    </source>
</evidence>
<comment type="caution">
    <text evidence="2">The sequence shown here is derived from an EMBL/GenBank/DDBJ whole genome shotgun (WGS) entry which is preliminary data.</text>
</comment>
<keyword evidence="1" id="KW-0732">Signal</keyword>
<evidence type="ECO:0000313" key="3">
    <source>
        <dbReference type="Proteomes" id="UP001597497"/>
    </source>
</evidence>
<organism evidence="2 3">
    <name type="scientific">Marinicrinis sediminis</name>
    <dbReference type="NCBI Taxonomy" id="1652465"/>
    <lineage>
        <taxon>Bacteria</taxon>
        <taxon>Bacillati</taxon>
        <taxon>Bacillota</taxon>
        <taxon>Bacilli</taxon>
        <taxon>Bacillales</taxon>
        <taxon>Paenibacillaceae</taxon>
    </lineage>
</organism>
<protein>
    <submittedName>
        <fullName evidence="2">Uncharacterized protein</fullName>
    </submittedName>
</protein>
<gene>
    <name evidence="2" type="ORF">ACFSUC_09215</name>
</gene>
<feature type="chain" id="PRO_5046047932" evidence="1">
    <location>
        <begin position="24"/>
        <end position="94"/>
    </location>
</feature>
<dbReference type="EMBL" id="JBHUMM010000014">
    <property type="protein sequence ID" value="MFD2671785.1"/>
    <property type="molecule type" value="Genomic_DNA"/>
</dbReference>
<proteinExistence type="predicted"/>
<dbReference type="PROSITE" id="PS51257">
    <property type="entry name" value="PROKAR_LIPOPROTEIN"/>
    <property type="match status" value="1"/>
</dbReference>
<accession>A0ABW5R9R7</accession>
<name>A0ABW5R9R7_9BACL</name>
<evidence type="ECO:0000313" key="2">
    <source>
        <dbReference type="EMBL" id="MFD2671785.1"/>
    </source>
</evidence>
<dbReference type="Proteomes" id="UP001597497">
    <property type="component" value="Unassembled WGS sequence"/>
</dbReference>
<keyword evidence="3" id="KW-1185">Reference proteome</keyword>
<sequence length="94" mass="10792">MKKLFLIESLVLVMLLSSCSNNICSNEIRYSLDSPNGEYTAYTFTRNCGSTTKKGYHLTILDEGEHLKNKSGNIFVTYHKFEFAWVNEKEESVN</sequence>
<feature type="signal peptide" evidence="1">
    <location>
        <begin position="1"/>
        <end position="23"/>
    </location>
</feature>
<reference evidence="3" key="1">
    <citation type="journal article" date="2019" name="Int. J. Syst. Evol. Microbiol.">
        <title>The Global Catalogue of Microorganisms (GCM) 10K type strain sequencing project: providing services to taxonomists for standard genome sequencing and annotation.</title>
        <authorList>
            <consortium name="The Broad Institute Genomics Platform"/>
            <consortium name="The Broad Institute Genome Sequencing Center for Infectious Disease"/>
            <person name="Wu L."/>
            <person name="Ma J."/>
        </authorList>
    </citation>
    <scope>NUCLEOTIDE SEQUENCE [LARGE SCALE GENOMIC DNA]</scope>
    <source>
        <strain evidence="3">KCTC 33676</strain>
    </source>
</reference>